<feature type="domain" description="PHD-type" evidence="5">
    <location>
        <begin position="17"/>
        <end position="54"/>
    </location>
</feature>
<evidence type="ECO:0000256" key="4">
    <source>
        <dbReference type="SAM" id="MobiDB-lite"/>
    </source>
</evidence>
<evidence type="ECO:0000313" key="6">
    <source>
        <dbReference type="Proteomes" id="UP000050791"/>
    </source>
</evidence>
<dbReference type="GO" id="GO:0008270">
    <property type="term" value="F:zinc ion binding"/>
    <property type="evidence" value="ECO:0007669"/>
    <property type="project" value="UniProtKB-KW"/>
</dbReference>
<sequence>MKNSCKRPGCRFAVTTGMQCDNCKGWFHEACTNLTATAYNKLSKSDQKWVCVTCNTDAVVLLSNIIVLLTGLRNKLSVNLEYDSKKTDIQTRARNGLKNRDVDRYVIDGASINTNDDVSRLSTIITSTVLDSLGKLGSPSSGSLNTTVVPKNPAGDSTHVKRAQKNQASPPKPSNPSVAARKITGDLVAQSTPKTVRPVNKEPKIHKRTLTSKKQVIKPEPIVKPGKLTTVRDDSLIIMNLVDNPDLPLSLQDKNDRMLWGELNKKLELPRIEPLTVTRLTRGKDSKHLNHPRLLRVTLKNATDVEDVLLASHLLKSDGNVRILPDIPYSERNIIRNVPKESREKFFRGRNIIVQGIPENADPTQSNSDIREWKFIKQSLRLKHILTQHVTRLAKKDGDPRPRLMKITFPSSHMAAAVLEAFRANRRRLPPGIHMHPDRPYEVRTKNKGKLELTIPLVDCLNDKKNV</sequence>
<evidence type="ECO:0000259" key="5">
    <source>
        <dbReference type="Pfam" id="PF00628"/>
    </source>
</evidence>
<evidence type="ECO:0000313" key="7">
    <source>
        <dbReference type="WBParaSite" id="SMTH1_31000.1"/>
    </source>
</evidence>
<keyword evidence="1" id="KW-0479">Metal-binding</keyword>
<dbReference type="Proteomes" id="UP000050791">
    <property type="component" value="Unassembled WGS sequence"/>
</dbReference>
<dbReference type="Pfam" id="PF00628">
    <property type="entry name" value="PHD"/>
    <property type="match status" value="1"/>
</dbReference>
<dbReference type="WBParaSite" id="SMTH1_31000.1">
    <property type="protein sequence ID" value="SMTH1_31000.1"/>
    <property type="gene ID" value="SMTH1_31000"/>
</dbReference>
<keyword evidence="3" id="KW-0862">Zinc</keyword>
<organism evidence="6 7">
    <name type="scientific">Schistosoma mattheei</name>
    <dbReference type="NCBI Taxonomy" id="31246"/>
    <lineage>
        <taxon>Eukaryota</taxon>
        <taxon>Metazoa</taxon>
        <taxon>Spiralia</taxon>
        <taxon>Lophotrochozoa</taxon>
        <taxon>Platyhelminthes</taxon>
        <taxon>Trematoda</taxon>
        <taxon>Digenea</taxon>
        <taxon>Strigeidida</taxon>
        <taxon>Schistosomatoidea</taxon>
        <taxon>Schistosomatidae</taxon>
        <taxon>Schistosoma</taxon>
    </lineage>
</organism>
<protein>
    <recommendedName>
        <fullName evidence="5">PHD-type domain-containing protein</fullName>
    </recommendedName>
</protein>
<feature type="region of interest" description="Disordered" evidence="4">
    <location>
        <begin position="140"/>
        <end position="179"/>
    </location>
</feature>
<dbReference type="InterPro" id="IPR011011">
    <property type="entry name" value="Znf_FYVE_PHD"/>
</dbReference>
<dbReference type="InterPro" id="IPR013083">
    <property type="entry name" value="Znf_RING/FYVE/PHD"/>
</dbReference>
<accession>A0AA85B6K7</accession>
<keyword evidence="2" id="KW-0863">Zinc-finger</keyword>
<evidence type="ECO:0000256" key="3">
    <source>
        <dbReference type="ARBA" id="ARBA00022833"/>
    </source>
</evidence>
<proteinExistence type="predicted"/>
<dbReference type="AlphaFoldDB" id="A0AA85B6K7"/>
<reference evidence="7" key="1">
    <citation type="submission" date="2023-11" db="UniProtKB">
        <authorList>
            <consortium name="WormBaseParasite"/>
        </authorList>
    </citation>
    <scope>IDENTIFICATION</scope>
</reference>
<dbReference type="InterPro" id="IPR019787">
    <property type="entry name" value="Znf_PHD-finger"/>
</dbReference>
<dbReference type="SUPFAM" id="SSF57903">
    <property type="entry name" value="FYVE/PHD zinc finger"/>
    <property type="match status" value="1"/>
</dbReference>
<dbReference type="Gene3D" id="3.30.40.10">
    <property type="entry name" value="Zinc/RING finger domain, C3HC4 (zinc finger)"/>
    <property type="match status" value="1"/>
</dbReference>
<evidence type="ECO:0000256" key="1">
    <source>
        <dbReference type="ARBA" id="ARBA00022723"/>
    </source>
</evidence>
<evidence type="ECO:0000256" key="2">
    <source>
        <dbReference type="ARBA" id="ARBA00022771"/>
    </source>
</evidence>
<name>A0AA85B6K7_9TREM</name>